<dbReference type="GO" id="GO:0003779">
    <property type="term" value="F:actin binding"/>
    <property type="evidence" value="ECO:0007669"/>
    <property type="project" value="UniProtKB-KW"/>
</dbReference>
<dbReference type="SUPFAM" id="SSF81822">
    <property type="entry name" value="RuBisCo LSMT C-terminal, substrate-binding domain"/>
    <property type="match status" value="1"/>
</dbReference>
<keyword evidence="5 7" id="KW-0949">S-adenosyl-L-methionine</keyword>
<gene>
    <name evidence="9" type="ORF">PHYEVI_LOCUS7637</name>
</gene>
<dbReference type="GO" id="GO:0018064">
    <property type="term" value="F:protein-L-histidine N-tele-methyltransferase activity"/>
    <property type="evidence" value="ECO:0007669"/>
    <property type="project" value="UniProtKB-EC"/>
</dbReference>
<accession>A0A9N9TS42</accession>
<dbReference type="Pfam" id="PF00856">
    <property type="entry name" value="SET"/>
    <property type="match status" value="1"/>
</dbReference>
<evidence type="ECO:0000313" key="10">
    <source>
        <dbReference type="Proteomes" id="UP001153712"/>
    </source>
</evidence>
<evidence type="ECO:0000259" key="8">
    <source>
        <dbReference type="PROSITE" id="PS50280"/>
    </source>
</evidence>
<sequence length="481" mass="55960">MGRKGQGHKSKKTNSNRSKRELDELVDKLLRLSTTQQNDCTKSLEDVKEIRFITEQLLNLQQSNTNATTIRSGVVVEEFVKWCGENQAKLEGCQIAEFEGFDLGLKVCEEIPPASLVISVPRNLFLTVEAAKKTELKRLFDKDQMLRNMHNVALAMFLIFERFKSDSFWRPYINMLPSSYTTVLYFTVDELLELKGSPTFETALKQIKSIARQYAYFHKLFHTSDDPVCVFMREKFTYDVYRWAVSTVMTRQNTIPSEDGETTMNALIPLWDICNHTNGQITTDYNPEKKRCECLALKQYQPGEQFFIFYGARTNADLFIHNGFVYEDNIYDGYWMKLGISKSDPLQEKRTELLNKLQINPTGSFFLKKAPLHMDGALLAFVRIFNMNEEQLRHWLDSDRSDDVQYLECALDTCLEKKSWSFLQARLKLLLAIYKTTLEEDGKLLEDTGLGTNRKLAIRMRSTEKSILRSWMDYVDQYIKQ</sequence>
<keyword evidence="4 7" id="KW-0808">Transferase</keyword>
<evidence type="ECO:0000313" key="9">
    <source>
        <dbReference type="EMBL" id="CAG9861295.1"/>
    </source>
</evidence>
<dbReference type="PROSITE" id="PS50280">
    <property type="entry name" value="SET"/>
    <property type="match status" value="1"/>
</dbReference>
<evidence type="ECO:0000256" key="1">
    <source>
        <dbReference type="ARBA" id="ARBA00004496"/>
    </source>
</evidence>
<protein>
    <recommendedName>
        <fullName evidence="7">protein-histidine N-methyltransferase</fullName>
        <ecNumber evidence="7">2.1.1.85</ecNumber>
    </recommendedName>
</protein>
<dbReference type="PANTHER" id="PTHR13271">
    <property type="entry name" value="UNCHARACTERIZED PUTATIVE METHYLTRANSFERASE"/>
    <property type="match status" value="1"/>
</dbReference>
<keyword evidence="2" id="KW-0963">Cytoplasm</keyword>
<keyword evidence="6" id="KW-0009">Actin-binding</keyword>
<dbReference type="Gene3D" id="3.90.1420.10">
    <property type="entry name" value="Rubisco LSMT, substrate-binding domain"/>
    <property type="match status" value="1"/>
</dbReference>
<dbReference type="Pfam" id="PF09273">
    <property type="entry name" value="Rubis-subs-bind"/>
    <property type="match status" value="1"/>
</dbReference>
<dbReference type="InterPro" id="IPR046341">
    <property type="entry name" value="SET_dom_sf"/>
</dbReference>
<reference evidence="9" key="1">
    <citation type="submission" date="2022-01" db="EMBL/GenBank/DDBJ databases">
        <authorList>
            <person name="King R."/>
        </authorList>
    </citation>
    <scope>NUCLEOTIDE SEQUENCE</scope>
</reference>
<name>A0A9N9TS42_PHYSR</name>
<dbReference type="AlphaFoldDB" id="A0A9N9TS42"/>
<dbReference type="OrthoDB" id="441812at2759"/>
<dbReference type="CDD" id="cd19176">
    <property type="entry name" value="SET_SETD3"/>
    <property type="match status" value="1"/>
</dbReference>
<keyword evidence="10" id="KW-1185">Reference proteome</keyword>
<evidence type="ECO:0000256" key="7">
    <source>
        <dbReference type="PROSITE-ProRule" id="PRU00898"/>
    </source>
</evidence>
<feature type="domain" description="SET" evidence="8">
    <location>
        <begin position="88"/>
        <end position="311"/>
    </location>
</feature>
<dbReference type="EC" id="2.1.1.85" evidence="7"/>
<dbReference type="Proteomes" id="UP001153712">
    <property type="component" value="Chromosome 4"/>
</dbReference>
<dbReference type="InterPro" id="IPR025785">
    <property type="entry name" value="SETD3"/>
</dbReference>
<dbReference type="InterPro" id="IPR044428">
    <property type="entry name" value="SETD3_SET"/>
</dbReference>
<dbReference type="InterPro" id="IPR036464">
    <property type="entry name" value="Rubisco_LSMT_subst-bd_sf"/>
</dbReference>
<dbReference type="InterPro" id="IPR015353">
    <property type="entry name" value="Rubisco_LSMT_subst-bd"/>
</dbReference>
<evidence type="ECO:0000256" key="4">
    <source>
        <dbReference type="ARBA" id="ARBA00022679"/>
    </source>
</evidence>
<dbReference type="EMBL" id="OU900097">
    <property type="protein sequence ID" value="CAG9861295.1"/>
    <property type="molecule type" value="Genomic_DNA"/>
</dbReference>
<dbReference type="GO" id="GO:0032259">
    <property type="term" value="P:methylation"/>
    <property type="evidence" value="ECO:0007669"/>
    <property type="project" value="UniProtKB-KW"/>
</dbReference>
<evidence type="ECO:0000256" key="6">
    <source>
        <dbReference type="ARBA" id="ARBA00023203"/>
    </source>
</evidence>
<evidence type="ECO:0000256" key="2">
    <source>
        <dbReference type="ARBA" id="ARBA00022490"/>
    </source>
</evidence>
<dbReference type="SUPFAM" id="SSF82199">
    <property type="entry name" value="SET domain"/>
    <property type="match status" value="1"/>
</dbReference>
<evidence type="ECO:0000256" key="3">
    <source>
        <dbReference type="ARBA" id="ARBA00022603"/>
    </source>
</evidence>
<evidence type="ECO:0000256" key="5">
    <source>
        <dbReference type="ARBA" id="ARBA00022691"/>
    </source>
</evidence>
<dbReference type="Gene3D" id="3.90.1410.10">
    <property type="entry name" value="set domain protein methyltransferase, domain 1"/>
    <property type="match status" value="1"/>
</dbReference>
<dbReference type="InterPro" id="IPR001214">
    <property type="entry name" value="SET_dom"/>
</dbReference>
<dbReference type="GO" id="GO:0005737">
    <property type="term" value="C:cytoplasm"/>
    <property type="evidence" value="ECO:0007669"/>
    <property type="project" value="UniProtKB-SubCell"/>
</dbReference>
<comment type="subcellular location">
    <subcellularLocation>
        <location evidence="1">Cytoplasm</location>
    </subcellularLocation>
</comment>
<dbReference type="PANTHER" id="PTHR13271:SF47">
    <property type="entry name" value="ACTIN-HISTIDINE N-METHYLTRANSFERASE"/>
    <property type="match status" value="1"/>
</dbReference>
<organism evidence="9 10">
    <name type="scientific">Phyllotreta striolata</name>
    <name type="common">Striped flea beetle</name>
    <name type="synonym">Crioceris striolata</name>
    <dbReference type="NCBI Taxonomy" id="444603"/>
    <lineage>
        <taxon>Eukaryota</taxon>
        <taxon>Metazoa</taxon>
        <taxon>Ecdysozoa</taxon>
        <taxon>Arthropoda</taxon>
        <taxon>Hexapoda</taxon>
        <taxon>Insecta</taxon>
        <taxon>Pterygota</taxon>
        <taxon>Neoptera</taxon>
        <taxon>Endopterygota</taxon>
        <taxon>Coleoptera</taxon>
        <taxon>Polyphaga</taxon>
        <taxon>Cucujiformia</taxon>
        <taxon>Chrysomeloidea</taxon>
        <taxon>Chrysomelidae</taxon>
        <taxon>Galerucinae</taxon>
        <taxon>Alticini</taxon>
        <taxon>Phyllotreta</taxon>
    </lineage>
</organism>
<comment type="catalytic activity">
    <reaction evidence="7">
        <text>L-histidyl-[protein] + S-adenosyl-L-methionine = N(tele)-methyl-L-histidyl-[protein] + S-adenosyl-L-homocysteine + H(+)</text>
        <dbReference type="Rhea" id="RHEA:19369"/>
        <dbReference type="Rhea" id="RHEA-COMP:9745"/>
        <dbReference type="Rhea" id="RHEA-COMP:11600"/>
        <dbReference type="ChEBI" id="CHEBI:15378"/>
        <dbReference type="ChEBI" id="CHEBI:16367"/>
        <dbReference type="ChEBI" id="CHEBI:29979"/>
        <dbReference type="ChEBI" id="CHEBI:57856"/>
        <dbReference type="ChEBI" id="CHEBI:59789"/>
        <dbReference type="EC" id="2.1.1.85"/>
    </reaction>
</comment>
<keyword evidence="3 7" id="KW-0489">Methyltransferase</keyword>
<dbReference type="PROSITE" id="PS51565">
    <property type="entry name" value="SAM_MT85_SETD3"/>
    <property type="match status" value="1"/>
</dbReference>
<proteinExistence type="inferred from homology"/>
<dbReference type="InterPro" id="IPR050600">
    <property type="entry name" value="SETD3_SETD6_MTase"/>
</dbReference>
<dbReference type="GO" id="GO:0016279">
    <property type="term" value="F:protein-lysine N-methyltransferase activity"/>
    <property type="evidence" value="ECO:0007669"/>
    <property type="project" value="TreeGrafter"/>
</dbReference>
<comment type="similarity">
    <text evidence="7">Belongs to the class V-like SAM-binding methyltransferase superfamily. SETD3 actin-histidine methyltransferase family.</text>
</comment>